<comment type="caution">
    <text evidence="2">The sequence shown here is derived from an EMBL/GenBank/DDBJ whole genome shotgun (WGS) entry which is preliminary data.</text>
</comment>
<name>A0A9D2LI90_9FIRM</name>
<feature type="transmembrane region" description="Helical" evidence="1">
    <location>
        <begin position="109"/>
        <end position="132"/>
    </location>
</feature>
<dbReference type="EMBL" id="DWZJ01000050">
    <property type="protein sequence ID" value="HJB13232.1"/>
    <property type="molecule type" value="Genomic_DNA"/>
</dbReference>
<keyword evidence="1" id="KW-0812">Transmembrane</keyword>
<reference evidence="2" key="2">
    <citation type="submission" date="2021-04" db="EMBL/GenBank/DDBJ databases">
        <authorList>
            <person name="Gilroy R."/>
        </authorList>
    </citation>
    <scope>NUCLEOTIDE SEQUENCE</scope>
    <source>
        <strain evidence="2">ChiBcec18-1249</strain>
    </source>
</reference>
<dbReference type="InterPro" id="IPR019235">
    <property type="entry name" value="DUF2178_TM"/>
</dbReference>
<evidence type="ECO:0000256" key="1">
    <source>
        <dbReference type="SAM" id="Phobius"/>
    </source>
</evidence>
<keyword evidence="1" id="KW-1133">Transmembrane helix</keyword>
<evidence type="ECO:0000313" key="2">
    <source>
        <dbReference type="EMBL" id="HJB13232.1"/>
    </source>
</evidence>
<sequence>MRPNARWPVPAAILGALLAGAALWAARAFPAAPVALWGAIGLAGGLLLLCGLAELLPVRDPARRERDREDHDERGAMIRDKARARAGDVLLWLLLFGAAYLYFFDVPRWVNLTLLGLACVKLLLDWAFTAWYRYKY</sequence>
<gene>
    <name evidence="2" type="ORF">H9787_05925</name>
</gene>
<evidence type="ECO:0000313" key="3">
    <source>
        <dbReference type="Proteomes" id="UP000823824"/>
    </source>
</evidence>
<feature type="transmembrane region" description="Helical" evidence="1">
    <location>
        <begin position="86"/>
        <end position="103"/>
    </location>
</feature>
<dbReference type="AlphaFoldDB" id="A0A9D2LI90"/>
<dbReference type="Pfam" id="PF09946">
    <property type="entry name" value="DUF2178"/>
    <property type="match status" value="1"/>
</dbReference>
<feature type="transmembrane region" description="Helical" evidence="1">
    <location>
        <begin position="38"/>
        <end position="58"/>
    </location>
</feature>
<protein>
    <recommendedName>
        <fullName evidence="4">DUF2178 domain-containing protein</fullName>
    </recommendedName>
</protein>
<reference evidence="2" key="1">
    <citation type="journal article" date="2021" name="PeerJ">
        <title>Extensive microbial diversity within the chicken gut microbiome revealed by metagenomics and culture.</title>
        <authorList>
            <person name="Gilroy R."/>
            <person name="Ravi A."/>
            <person name="Getino M."/>
            <person name="Pursley I."/>
            <person name="Horton D.L."/>
            <person name="Alikhan N.F."/>
            <person name="Baker D."/>
            <person name="Gharbi K."/>
            <person name="Hall N."/>
            <person name="Watson M."/>
            <person name="Adriaenssens E.M."/>
            <person name="Foster-Nyarko E."/>
            <person name="Jarju S."/>
            <person name="Secka A."/>
            <person name="Antonio M."/>
            <person name="Oren A."/>
            <person name="Chaudhuri R.R."/>
            <person name="La Ragione R."/>
            <person name="Hildebrand F."/>
            <person name="Pallen M.J."/>
        </authorList>
    </citation>
    <scope>NUCLEOTIDE SEQUENCE</scope>
    <source>
        <strain evidence="2">ChiBcec18-1249</strain>
    </source>
</reference>
<evidence type="ECO:0008006" key="4">
    <source>
        <dbReference type="Google" id="ProtNLM"/>
    </source>
</evidence>
<proteinExistence type="predicted"/>
<dbReference type="Proteomes" id="UP000823824">
    <property type="component" value="Unassembled WGS sequence"/>
</dbReference>
<keyword evidence="1" id="KW-0472">Membrane</keyword>
<accession>A0A9D2LI90</accession>
<organism evidence="2 3">
    <name type="scientific">Candidatus Oscillibacter excrementigallinarum</name>
    <dbReference type="NCBI Taxonomy" id="2838716"/>
    <lineage>
        <taxon>Bacteria</taxon>
        <taxon>Bacillati</taxon>
        <taxon>Bacillota</taxon>
        <taxon>Clostridia</taxon>
        <taxon>Eubacteriales</taxon>
        <taxon>Oscillospiraceae</taxon>
        <taxon>Oscillibacter</taxon>
    </lineage>
</organism>